<sequence>MGLFTYCPKCWPADLVDYTAGHCAVCGTELDHVGPRQHIALLELQRDELAKALGEAHQMLIDHGVLGKHSDGNAHPHLRLVHVKKD</sequence>
<proteinExistence type="predicted"/>
<evidence type="ECO:0000313" key="1">
    <source>
        <dbReference type="EMBL" id="MBB3142776.1"/>
    </source>
</evidence>
<gene>
    <name evidence="1" type="ORF">FHR96_003678</name>
</gene>
<reference evidence="1 2" key="1">
    <citation type="submission" date="2020-08" db="EMBL/GenBank/DDBJ databases">
        <title>Genomic Encyclopedia of Type Strains, Phase III (KMG-III): the genomes of soil and plant-associated and newly described type strains.</title>
        <authorList>
            <person name="Whitman W."/>
        </authorList>
    </citation>
    <scope>NUCLEOTIDE SEQUENCE [LARGE SCALE GENOMIC DNA]</scope>
    <source>
        <strain evidence="1 2">CECT 5995</strain>
    </source>
</reference>
<dbReference type="EMBL" id="JACHXM010000027">
    <property type="protein sequence ID" value="MBB3142776.1"/>
    <property type="molecule type" value="Genomic_DNA"/>
</dbReference>
<dbReference type="GO" id="GO:0016757">
    <property type="term" value="F:glycosyltransferase activity"/>
    <property type="evidence" value="ECO:0007669"/>
    <property type="project" value="UniProtKB-KW"/>
</dbReference>
<comment type="caution">
    <text evidence="1">The sequence shown here is derived from an EMBL/GenBank/DDBJ whole genome shotgun (WGS) entry which is preliminary data.</text>
</comment>
<evidence type="ECO:0000313" key="2">
    <source>
        <dbReference type="Proteomes" id="UP000525987"/>
    </source>
</evidence>
<keyword evidence="1" id="KW-0808">Transferase</keyword>
<keyword evidence="1" id="KW-0328">Glycosyltransferase</keyword>
<name>A0A7W5G7Q6_9GAMM</name>
<dbReference type="RefSeq" id="WP_183389138.1">
    <property type="nucleotide sequence ID" value="NZ_JACHXM010000027.1"/>
</dbReference>
<dbReference type="AlphaFoldDB" id="A0A7W5G7Q6"/>
<accession>A0A7W5G7Q6</accession>
<protein>
    <submittedName>
        <fullName evidence="1">Putative amidophosphoribosyltransferase</fullName>
    </submittedName>
</protein>
<dbReference type="Proteomes" id="UP000525987">
    <property type="component" value="Unassembled WGS sequence"/>
</dbReference>
<keyword evidence="2" id="KW-1185">Reference proteome</keyword>
<organism evidence="1 2">
    <name type="scientific">Halomonas organivorans</name>
    <dbReference type="NCBI Taxonomy" id="257772"/>
    <lineage>
        <taxon>Bacteria</taxon>
        <taxon>Pseudomonadati</taxon>
        <taxon>Pseudomonadota</taxon>
        <taxon>Gammaproteobacteria</taxon>
        <taxon>Oceanospirillales</taxon>
        <taxon>Halomonadaceae</taxon>
        <taxon>Halomonas</taxon>
    </lineage>
</organism>